<evidence type="ECO:0000313" key="1">
    <source>
        <dbReference type="EMBL" id="KAH3694050.1"/>
    </source>
</evidence>
<gene>
    <name evidence="1" type="ORF">DPMN_081489</name>
</gene>
<reference evidence="1" key="2">
    <citation type="submission" date="2020-11" db="EMBL/GenBank/DDBJ databases">
        <authorList>
            <person name="McCartney M.A."/>
            <person name="Auch B."/>
            <person name="Kono T."/>
            <person name="Mallez S."/>
            <person name="Becker A."/>
            <person name="Gohl D.M."/>
            <person name="Silverstein K.A.T."/>
            <person name="Koren S."/>
            <person name="Bechman K.B."/>
            <person name="Herman A."/>
            <person name="Abrahante J.E."/>
            <person name="Garbe J."/>
        </authorList>
    </citation>
    <scope>NUCLEOTIDE SEQUENCE</scope>
    <source>
        <strain evidence="1">Duluth1</strain>
        <tissue evidence="1">Whole animal</tissue>
    </source>
</reference>
<reference evidence="1" key="1">
    <citation type="journal article" date="2019" name="bioRxiv">
        <title>The Genome of the Zebra Mussel, Dreissena polymorpha: A Resource for Invasive Species Research.</title>
        <authorList>
            <person name="McCartney M.A."/>
            <person name="Auch B."/>
            <person name="Kono T."/>
            <person name="Mallez S."/>
            <person name="Zhang Y."/>
            <person name="Obille A."/>
            <person name="Becker A."/>
            <person name="Abrahante J.E."/>
            <person name="Garbe J."/>
            <person name="Badalamenti J.P."/>
            <person name="Herman A."/>
            <person name="Mangelson H."/>
            <person name="Liachko I."/>
            <person name="Sullivan S."/>
            <person name="Sone E.D."/>
            <person name="Koren S."/>
            <person name="Silverstein K.A.T."/>
            <person name="Beckman K.B."/>
            <person name="Gohl D.M."/>
        </authorList>
    </citation>
    <scope>NUCLEOTIDE SEQUENCE</scope>
    <source>
        <strain evidence="1">Duluth1</strain>
        <tissue evidence="1">Whole animal</tissue>
    </source>
</reference>
<dbReference type="Proteomes" id="UP000828390">
    <property type="component" value="Unassembled WGS sequence"/>
</dbReference>
<proteinExistence type="predicted"/>
<dbReference type="EMBL" id="JAIWYP010000016">
    <property type="protein sequence ID" value="KAH3694050.1"/>
    <property type="molecule type" value="Genomic_DNA"/>
</dbReference>
<accession>A0A9D3Y907</accession>
<organism evidence="1 2">
    <name type="scientific">Dreissena polymorpha</name>
    <name type="common">Zebra mussel</name>
    <name type="synonym">Mytilus polymorpha</name>
    <dbReference type="NCBI Taxonomy" id="45954"/>
    <lineage>
        <taxon>Eukaryota</taxon>
        <taxon>Metazoa</taxon>
        <taxon>Spiralia</taxon>
        <taxon>Lophotrochozoa</taxon>
        <taxon>Mollusca</taxon>
        <taxon>Bivalvia</taxon>
        <taxon>Autobranchia</taxon>
        <taxon>Heteroconchia</taxon>
        <taxon>Euheterodonta</taxon>
        <taxon>Imparidentia</taxon>
        <taxon>Neoheterodontei</taxon>
        <taxon>Myida</taxon>
        <taxon>Dreissenoidea</taxon>
        <taxon>Dreissenidae</taxon>
        <taxon>Dreissena</taxon>
    </lineage>
</organism>
<protein>
    <submittedName>
        <fullName evidence="1">Uncharacterized protein</fullName>
    </submittedName>
</protein>
<name>A0A9D3Y907_DREPO</name>
<comment type="caution">
    <text evidence="1">The sequence shown here is derived from an EMBL/GenBank/DDBJ whole genome shotgun (WGS) entry which is preliminary data.</text>
</comment>
<dbReference type="AlphaFoldDB" id="A0A9D3Y907"/>
<sequence>MVGTALVAQGVAVGFGKVVGTDQLVAPGTGMAKVVVVESVHELIAQVETGIAMIVVVPKFVRSVLDPLASNIAAADPLTVAEYQMLQPCIDFLGVHLV</sequence>
<evidence type="ECO:0000313" key="2">
    <source>
        <dbReference type="Proteomes" id="UP000828390"/>
    </source>
</evidence>
<keyword evidence="2" id="KW-1185">Reference proteome</keyword>